<gene>
    <name evidence="1" type="ORF">NBRC116585_28670</name>
</gene>
<keyword evidence="2" id="KW-1185">Reference proteome</keyword>
<proteinExistence type="predicted"/>
<reference evidence="1 2" key="1">
    <citation type="submission" date="2024-04" db="EMBL/GenBank/DDBJ databases">
        <title>Draft genome sequence of Thalassolituus maritimus NBRC 116585.</title>
        <authorList>
            <person name="Miyakawa T."/>
            <person name="Kusuya Y."/>
            <person name="Miura T."/>
        </authorList>
    </citation>
    <scope>NUCLEOTIDE SEQUENCE [LARGE SCALE GENOMIC DNA]</scope>
    <source>
        <strain evidence="1 2">5NW40-0001</strain>
    </source>
</reference>
<name>A0ABQ0A2X9_9GAMM</name>
<sequence length="55" mass="6146">MLTVADLKPAMNMMLHFENRFALKRVLSEGNERRLQPGADTVPARHKALGPVGIF</sequence>
<accession>A0ABQ0A2X9</accession>
<evidence type="ECO:0000313" key="2">
    <source>
        <dbReference type="Proteomes" id="UP001481413"/>
    </source>
</evidence>
<dbReference type="Proteomes" id="UP001481413">
    <property type="component" value="Unassembled WGS sequence"/>
</dbReference>
<organism evidence="1 2">
    <name type="scientific">Thalassolituus maritimus</name>
    <dbReference type="NCBI Taxonomy" id="484498"/>
    <lineage>
        <taxon>Bacteria</taxon>
        <taxon>Pseudomonadati</taxon>
        <taxon>Pseudomonadota</taxon>
        <taxon>Gammaproteobacteria</taxon>
        <taxon>Oceanospirillales</taxon>
        <taxon>Oceanospirillaceae</taxon>
        <taxon>Thalassolituus</taxon>
    </lineage>
</organism>
<protein>
    <submittedName>
        <fullName evidence="1">Uncharacterized protein</fullName>
    </submittedName>
</protein>
<evidence type="ECO:0000313" key="1">
    <source>
        <dbReference type="EMBL" id="GAA6146748.1"/>
    </source>
</evidence>
<comment type="caution">
    <text evidence="1">The sequence shown here is derived from an EMBL/GenBank/DDBJ whole genome shotgun (WGS) entry which is preliminary data.</text>
</comment>
<dbReference type="EMBL" id="BAABWH010000010">
    <property type="protein sequence ID" value="GAA6146748.1"/>
    <property type="molecule type" value="Genomic_DNA"/>
</dbReference>